<evidence type="ECO:0000259" key="1">
    <source>
        <dbReference type="Pfam" id="PF00857"/>
    </source>
</evidence>
<dbReference type="PANTHER" id="PTHR43559:SF3">
    <property type="entry name" value="HYDROLASE YCAC-RELATED"/>
    <property type="match status" value="1"/>
</dbReference>
<name>A0ABV4HTL1_9GAMM</name>
<gene>
    <name evidence="2" type="ORF">AB6713_15830</name>
</gene>
<dbReference type="InterPro" id="IPR053152">
    <property type="entry name" value="Hydrolase_YcaC-like"/>
</dbReference>
<dbReference type="SUPFAM" id="SSF52499">
    <property type="entry name" value="Isochorismatase-like hydrolases"/>
    <property type="match status" value="1"/>
</dbReference>
<dbReference type="Gene3D" id="3.40.50.850">
    <property type="entry name" value="Isochorismatase-like"/>
    <property type="match status" value="1"/>
</dbReference>
<keyword evidence="3" id="KW-1185">Reference proteome</keyword>
<dbReference type="PANTHER" id="PTHR43559">
    <property type="entry name" value="HYDROLASE YCAC-RELATED"/>
    <property type="match status" value="1"/>
</dbReference>
<proteinExistence type="predicted"/>
<dbReference type="Pfam" id="PF00857">
    <property type="entry name" value="Isochorismatase"/>
    <property type="match status" value="1"/>
</dbReference>
<protein>
    <submittedName>
        <fullName evidence="2">Isochorismatase family protein</fullName>
    </submittedName>
</protein>
<dbReference type="InterPro" id="IPR036380">
    <property type="entry name" value="Isochorismatase-like_sf"/>
</dbReference>
<dbReference type="InterPro" id="IPR000868">
    <property type="entry name" value="Isochorismatase-like_dom"/>
</dbReference>
<accession>A0ABV4HTL1</accession>
<feature type="domain" description="Isochorismatase-like" evidence="1">
    <location>
        <begin position="23"/>
        <end position="174"/>
    </location>
</feature>
<dbReference type="RefSeq" id="WP_370564381.1">
    <property type="nucleotide sequence ID" value="NZ_JBFWIB010000008.1"/>
</dbReference>
<reference evidence="2 3" key="1">
    <citation type="submission" date="2024-07" db="EMBL/GenBank/DDBJ databases">
        <title>Luteimonas salilacus sp. nov., isolated from the shore soil of Salt Lake in Tibet of China.</title>
        <authorList>
            <person name="Zhang X."/>
            <person name="Li A."/>
        </authorList>
    </citation>
    <scope>NUCLEOTIDE SEQUENCE [LARGE SCALE GENOMIC DNA]</scope>
    <source>
        <strain evidence="2 3">B3-2-R+30</strain>
    </source>
</reference>
<organism evidence="2 3">
    <name type="scientific">Luteimonas salinilitoris</name>
    <dbReference type="NCBI Taxonomy" id="3237697"/>
    <lineage>
        <taxon>Bacteria</taxon>
        <taxon>Pseudomonadati</taxon>
        <taxon>Pseudomonadota</taxon>
        <taxon>Gammaproteobacteria</taxon>
        <taxon>Lysobacterales</taxon>
        <taxon>Lysobacteraceae</taxon>
        <taxon>Luteimonas</taxon>
    </lineage>
</organism>
<sequence length="221" mass="24193">MTELNNGRIGGPAKSLLTPENCCLMMIDYQPVPFSTVRSMDPQLLINNAIGVAKTAKAFGVPTILTSVLEERFDGPFLPQLREVFDGREAINRTGNNPWEDERVVAEIEKTGRQKILFAGLWTGNCIALPVLSAMEDGFDAYVVADACGDANETAHAMALQRMIQAGAQPITWQILMLELLRDWANEDKAAAVNEIAKQHAGVQGQAAIYFEGMVADRAER</sequence>
<comment type="caution">
    <text evidence="2">The sequence shown here is derived from an EMBL/GenBank/DDBJ whole genome shotgun (WGS) entry which is preliminary data.</text>
</comment>
<dbReference type="EMBL" id="JBFWIC010000026">
    <property type="protein sequence ID" value="MEZ0476070.1"/>
    <property type="molecule type" value="Genomic_DNA"/>
</dbReference>
<evidence type="ECO:0000313" key="3">
    <source>
        <dbReference type="Proteomes" id="UP001566331"/>
    </source>
</evidence>
<evidence type="ECO:0000313" key="2">
    <source>
        <dbReference type="EMBL" id="MEZ0476070.1"/>
    </source>
</evidence>
<dbReference type="Proteomes" id="UP001566331">
    <property type="component" value="Unassembled WGS sequence"/>
</dbReference>